<sequence>MSAIGAASGHRRMRMFRSAWRRGHGYARRFAPILVCCVYVACPPPAQASEWREAEWDWRAGDLIFRSGLDPLDDLIAQATRTAFGSVAIVRAGSGAPHVVYVDPENGVTETLLDDFISGLGADDYAAYRVRNMADWGQGDSPVSYNALLVAYGHAADRFRLVGGDAYYGAEMVYLAALGAGVALASPVMLSDLAEGHPEIREAFLTDWQDHPYCTYVASREGCWDVIKGTAIVTTGGILESPGLEKLYPLAE</sequence>
<dbReference type="InterPro" id="IPR038765">
    <property type="entry name" value="Papain-like_cys_pep_sf"/>
</dbReference>
<keyword evidence="2" id="KW-1185">Reference proteome</keyword>
<name>A0A291GGF8_9RHOB</name>
<proteinExistence type="predicted"/>
<evidence type="ECO:0000313" key="2">
    <source>
        <dbReference type="Proteomes" id="UP000217935"/>
    </source>
</evidence>
<dbReference type="AlphaFoldDB" id="A0A291GGF8"/>
<gene>
    <name evidence="1" type="ORF">CEW89_17765</name>
</gene>
<dbReference type="EMBL" id="CP022196">
    <property type="protein sequence ID" value="ATG49258.1"/>
    <property type="molecule type" value="Genomic_DNA"/>
</dbReference>
<dbReference type="Proteomes" id="UP000217935">
    <property type="component" value="Chromosome"/>
</dbReference>
<reference evidence="1 2" key="1">
    <citation type="submission" date="2017-06" db="EMBL/GenBank/DDBJ databases">
        <title>Celeribacter sp. TSPH2 complete genome sequence.</title>
        <authorList>
            <person name="Woo J.-H."/>
            <person name="Kim H.-S."/>
        </authorList>
    </citation>
    <scope>NUCLEOTIDE SEQUENCE [LARGE SCALE GENOMIC DNA]</scope>
    <source>
        <strain evidence="1 2">TSPH2</strain>
    </source>
</reference>
<accession>A0A291GGF8</accession>
<organism evidence="1 2">
    <name type="scientific">Celeribacter ethanolicus</name>
    <dbReference type="NCBI Taxonomy" id="1758178"/>
    <lineage>
        <taxon>Bacteria</taxon>
        <taxon>Pseudomonadati</taxon>
        <taxon>Pseudomonadota</taxon>
        <taxon>Alphaproteobacteria</taxon>
        <taxon>Rhodobacterales</taxon>
        <taxon>Roseobacteraceae</taxon>
        <taxon>Celeribacter</taxon>
    </lineage>
</organism>
<evidence type="ECO:0000313" key="1">
    <source>
        <dbReference type="EMBL" id="ATG49258.1"/>
    </source>
</evidence>
<protein>
    <submittedName>
        <fullName evidence="1">Peptidoglycan peptidase</fullName>
    </submittedName>
</protein>
<dbReference type="SUPFAM" id="SSF54001">
    <property type="entry name" value="Cysteine proteinases"/>
    <property type="match status" value="1"/>
</dbReference>
<dbReference type="KEGG" id="ceh:CEW89_17765"/>
<dbReference type="Gene3D" id="3.90.1720.10">
    <property type="entry name" value="endopeptidase domain like (from Nostoc punctiforme)"/>
    <property type="match status" value="1"/>
</dbReference>